<evidence type="ECO:0000256" key="12">
    <source>
        <dbReference type="SAM" id="MobiDB-lite"/>
    </source>
</evidence>
<dbReference type="GO" id="GO:0008270">
    <property type="term" value="F:zinc ion binding"/>
    <property type="evidence" value="ECO:0007669"/>
    <property type="project" value="UniProtKB-KW"/>
</dbReference>
<accession>A0A3B5LQ71</accession>
<proteinExistence type="predicted"/>
<evidence type="ECO:0000256" key="11">
    <source>
        <dbReference type="PROSITE-ProRule" id="PRU00042"/>
    </source>
</evidence>
<keyword evidence="3" id="KW-0479">Metal-binding</keyword>
<dbReference type="GO" id="GO:0031519">
    <property type="term" value="C:PcG protein complex"/>
    <property type="evidence" value="ECO:0007669"/>
    <property type="project" value="TreeGrafter"/>
</dbReference>
<sequence length="417" mass="47876">MFFADVQQLMVVKEETSDDHKPCVDLYDPKPHHVKEEQEGICISLWGGQFSGKEKIDTFKFPITAIAIKTEDDEHPPLLSQFYQDQIKYRAFPEENDEWESIKIEDHGDGFNSLEPEDTERDEEDDDDVKYPVSDLTHLSDSGLKTKNMGSEWKESRAPESEEDLVDRVLSVSEITEQLFRCYSFQRHMADSETGHLSSLDDSGLKEKEIVDLEVQTGEKFHCEDCGKMFSHERTLNAHMRIHREPKPYCCVLCGNGFSTKSSLNRHIRVHTGQKPYCCDLCGRKFSQKGHLAQHVVLHTGQKPFCCDVCGQRFSLKTCLTRHMRVHTGEKSYCCSICGYRSSQKGHLAQHMVVHTGERPFHCNLCGQRFTGKSSLKKHTRIHTGQKPFCCYLCGHRFTQKSNLNAHMKIHANREVA</sequence>
<dbReference type="InterPro" id="IPR036236">
    <property type="entry name" value="Znf_C2H2_sf"/>
</dbReference>
<dbReference type="FunFam" id="3.30.160.60:FF:000912">
    <property type="entry name" value="Zinc finger protein 660"/>
    <property type="match status" value="1"/>
</dbReference>
<feature type="domain" description="C2H2-type" evidence="13">
    <location>
        <begin position="389"/>
        <end position="416"/>
    </location>
</feature>
<comment type="subcellular location">
    <subcellularLocation>
        <location evidence="2">Nucleus</location>
    </subcellularLocation>
</comment>
<keyword evidence="6" id="KW-0862">Zinc</keyword>
<feature type="domain" description="C2H2-type" evidence="13">
    <location>
        <begin position="305"/>
        <end position="332"/>
    </location>
</feature>
<comment type="function">
    <text evidence="1">May be involved in transcriptional regulation.</text>
</comment>
<dbReference type="SUPFAM" id="SSF57667">
    <property type="entry name" value="beta-beta-alpha zinc fingers"/>
    <property type="match status" value="4"/>
</dbReference>
<dbReference type="AlphaFoldDB" id="A0A3B5LQ71"/>
<feature type="region of interest" description="Disordered" evidence="12">
    <location>
        <begin position="100"/>
        <end position="159"/>
    </location>
</feature>
<evidence type="ECO:0000256" key="5">
    <source>
        <dbReference type="ARBA" id="ARBA00022771"/>
    </source>
</evidence>
<evidence type="ECO:0000256" key="9">
    <source>
        <dbReference type="ARBA" id="ARBA00023163"/>
    </source>
</evidence>
<dbReference type="Proteomes" id="UP000261380">
    <property type="component" value="Unplaced"/>
</dbReference>
<dbReference type="FunFam" id="3.30.160.60:FF:000303">
    <property type="entry name" value="Zinc finger protein 41"/>
    <property type="match status" value="1"/>
</dbReference>
<feature type="compositionally biased region" description="Polar residues" evidence="12">
    <location>
        <begin position="137"/>
        <end position="149"/>
    </location>
</feature>
<evidence type="ECO:0000256" key="7">
    <source>
        <dbReference type="ARBA" id="ARBA00023015"/>
    </source>
</evidence>
<evidence type="ECO:0000259" key="13">
    <source>
        <dbReference type="PROSITE" id="PS50157"/>
    </source>
</evidence>
<dbReference type="PANTHER" id="PTHR14003:SF23">
    <property type="entry name" value="ZINC FINGER PROTEIN 143"/>
    <property type="match status" value="1"/>
</dbReference>
<reference evidence="14" key="2">
    <citation type="submission" date="2025-09" db="UniProtKB">
        <authorList>
            <consortium name="Ensembl"/>
        </authorList>
    </citation>
    <scope>IDENTIFICATION</scope>
</reference>
<keyword evidence="9" id="KW-0804">Transcription</keyword>
<feature type="domain" description="C2H2-type" evidence="13">
    <location>
        <begin position="249"/>
        <end position="276"/>
    </location>
</feature>
<dbReference type="FunFam" id="3.30.160.60:FF:000097">
    <property type="entry name" value="Zinc finger protein"/>
    <property type="match status" value="1"/>
</dbReference>
<feature type="compositionally biased region" description="Acidic residues" evidence="12">
    <location>
        <begin position="115"/>
        <end position="128"/>
    </location>
</feature>
<reference evidence="14" key="1">
    <citation type="submission" date="2025-08" db="UniProtKB">
        <authorList>
            <consortium name="Ensembl"/>
        </authorList>
    </citation>
    <scope>IDENTIFICATION</scope>
</reference>
<evidence type="ECO:0000256" key="4">
    <source>
        <dbReference type="ARBA" id="ARBA00022737"/>
    </source>
</evidence>
<feature type="domain" description="C2H2-type" evidence="13">
    <location>
        <begin position="277"/>
        <end position="304"/>
    </location>
</feature>
<feature type="domain" description="C2H2-type" evidence="13">
    <location>
        <begin position="361"/>
        <end position="388"/>
    </location>
</feature>
<dbReference type="PANTHER" id="PTHR14003">
    <property type="entry name" value="TRANSCRIPTIONAL REPRESSOR PROTEIN YY"/>
    <property type="match status" value="1"/>
</dbReference>
<evidence type="ECO:0000256" key="2">
    <source>
        <dbReference type="ARBA" id="ARBA00004123"/>
    </source>
</evidence>
<evidence type="ECO:0000256" key="6">
    <source>
        <dbReference type="ARBA" id="ARBA00022833"/>
    </source>
</evidence>
<dbReference type="PROSITE" id="PS00028">
    <property type="entry name" value="ZINC_FINGER_C2H2_1"/>
    <property type="match status" value="6"/>
</dbReference>
<dbReference type="FunFam" id="3.30.160.60:FF:000446">
    <property type="entry name" value="Zinc finger protein"/>
    <property type="match status" value="2"/>
</dbReference>
<name>A0A3B5LQ71_9TELE</name>
<evidence type="ECO:0000256" key="10">
    <source>
        <dbReference type="ARBA" id="ARBA00023242"/>
    </source>
</evidence>
<organism evidence="14 15">
    <name type="scientific">Xiphophorus couchianus</name>
    <name type="common">Monterrey platyfish</name>
    <dbReference type="NCBI Taxonomy" id="32473"/>
    <lineage>
        <taxon>Eukaryota</taxon>
        <taxon>Metazoa</taxon>
        <taxon>Chordata</taxon>
        <taxon>Craniata</taxon>
        <taxon>Vertebrata</taxon>
        <taxon>Euteleostomi</taxon>
        <taxon>Actinopterygii</taxon>
        <taxon>Neopterygii</taxon>
        <taxon>Teleostei</taxon>
        <taxon>Neoteleostei</taxon>
        <taxon>Acanthomorphata</taxon>
        <taxon>Ovalentaria</taxon>
        <taxon>Atherinomorphae</taxon>
        <taxon>Cyprinodontiformes</taxon>
        <taxon>Poeciliidae</taxon>
        <taxon>Poeciliinae</taxon>
        <taxon>Xiphophorus</taxon>
    </lineage>
</organism>
<dbReference type="PROSITE" id="PS50157">
    <property type="entry name" value="ZINC_FINGER_C2H2_2"/>
    <property type="match status" value="7"/>
</dbReference>
<dbReference type="Pfam" id="PF00096">
    <property type="entry name" value="zf-C2H2"/>
    <property type="match status" value="5"/>
</dbReference>
<dbReference type="FunFam" id="3.30.160.60:FF:001601">
    <property type="entry name" value="Uncharacterized protein, isoform A"/>
    <property type="match status" value="2"/>
</dbReference>
<keyword evidence="5 11" id="KW-0863">Zinc-finger</keyword>
<feature type="domain" description="C2H2-type" evidence="13">
    <location>
        <begin position="333"/>
        <end position="360"/>
    </location>
</feature>
<dbReference type="Ensembl" id="ENSXCOT00000013348.1">
    <property type="protein sequence ID" value="ENSXCOP00000013187.1"/>
    <property type="gene ID" value="ENSXCOG00000009997.1"/>
</dbReference>
<feature type="compositionally biased region" description="Basic and acidic residues" evidence="12">
    <location>
        <begin position="100"/>
        <end position="109"/>
    </location>
</feature>
<evidence type="ECO:0000256" key="8">
    <source>
        <dbReference type="ARBA" id="ARBA00023125"/>
    </source>
</evidence>
<dbReference type="Gene3D" id="3.30.160.60">
    <property type="entry name" value="Classic Zinc Finger"/>
    <property type="match status" value="7"/>
</dbReference>
<evidence type="ECO:0000313" key="14">
    <source>
        <dbReference type="Ensembl" id="ENSXCOP00000013187.1"/>
    </source>
</evidence>
<dbReference type="GO" id="GO:0000981">
    <property type="term" value="F:DNA-binding transcription factor activity, RNA polymerase II-specific"/>
    <property type="evidence" value="ECO:0007669"/>
    <property type="project" value="TreeGrafter"/>
</dbReference>
<evidence type="ECO:0000313" key="15">
    <source>
        <dbReference type="Proteomes" id="UP000261380"/>
    </source>
</evidence>
<keyword evidence="8" id="KW-0238">DNA-binding</keyword>
<dbReference type="GO" id="GO:0005667">
    <property type="term" value="C:transcription regulator complex"/>
    <property type="evidence" value="ECO:0007669"/>
    <property type="project" value="TreeGrafter"/>
</dbReference>
<keyword evidence="7" id="KW-0805">Transcription regulation</keyword>
<dbReference type="GeneTree" id="ENSGT00940000161979"/>
<protein>
    <recommendedName>
        <fullName evidence="13">C2H2-type domain-containing protein</fullName>
    </recommendedName>
</protein>
<keyword evidence="15" id="KW-1185">Reference proteome</keyword>
<evidence type="ECO:0000256" key="1">
    <source>
        <dbReference type="ARBA" id="ARBA00003767"/>
    </source>
</evidence>
<dbReference type="Pfam" id="PF13894">
    <property type="entry name" value="zf-C2H2_4"/>
    <property type="match status" value="1"/>
</dbReference>
<dbReference type="GO" id="GO:0000785">
    <property type="term" value="C:chromatin"/>
    <property type="evidence" value="ECO:0007669"/>
    <property type="project" value="TreeGrafter"/>
</dbReference>
<feature type="domain" description="C2H2-type" evidence="13">
    <location>
        <begin position="221"/>
        <end position="248"/>
    </location>
</feature>
<dbReference type="GO" id="GO:0000978">
    <property type="term" value="F:RNA polymerase II cis-regulatory region sequence-specific DNA binding"/>
    <property type="evidence" value="ECO:0007669"/>
    <property type="project" value="TreeGrafter"/>
</dbReference>
<keyword evidence="4" id="KW-0677">Repeat</keyword>
<dbReference type="SMART" id="SM00355">
    <property type="entry name" value="ZnF_C2H2"/>
    <property type="match status" value="7"/>
</dbReference>
<keyword evidence="10" id="KW-0539">Nucleus</keyword>
<evidence type="ECO:0000256" key="3">
    <source>
        <dbReference type="ARBA" id="ARBA00022723"/>
    </source>
</evidence>
<dbReference type="InterPro" id="IPR013087">
    <property type="entry name" value="Znf_C2H2_type"/>
</dbReference>